<dbReference type="AlphaFoldDB" id="G3BMF6"/>
<evidence type="ECO:0000256" key="6">
    <source>
        <dbReference type="ARBA" id="ARBA00023125"/>
    </source>
</evidence>
<reference evidence="10" key="1">
    <citation type="submission" date="2009-11" db="EMBL/GenBank/DDBJ databases">
        <title>Microbial diversity profiles of fluids from low-temperature petroleum reservoirs with and without exogenous water perturbation.</title>
        <authorList>
            <person name="Pham V.D."/>
            <person name="Hnatow L.L."/>
            <person name="Zhang S."/>
            <person name="Fallon R.D."/>
            <person name="DeLong E.F."/>
            <person name="Keeler S.J."/>
        </authorList>
    </citation>
    <scope>NUCLEOTIDE SEQUENCE</scope>
</reference>
<evidence type="ECO:0000256" key="5">
    <source>
        <dbReference type="ARBA" id="ARBA00022884"/>
    </source>
</evidence>
<dbReference type="InterPro" id="IPR027417">
    <property type="entry name" value="P-loop_NTPase"/>
</dbReference>
<keyword evidence="5 7" id="KW-0694">RNA-binding</keyword>
<evidence type="ECO:0000256" key="3">
    <source>
        <dbReference type="ARBA" id="ARBA00022801"/>
    </source>
</evidence>
<dbReference type="SUPFAM" id="SSF52540">
    <property type="entry name" value="P-loop containing nucleoside triphosphate hydrolases"/>
    <property type="match status" value="1"/>
</dbReference>
<dbReference type="InterPro" id="IPR046893">
    <property type="entry name" value="MSSS"/>
</dbReference>
<dbReference type="Pfam" id="PF20297">
    <property type="entry name" value="MSSS"/>
    <property type="match status" value="1"/>
</dbReference>
<dbReference type="InterPro" id="IPR036187">
    <property type="entry name" value="DNA_mismatch_repair_MutS_sf"/>
</dbReference>
<dbReference type="NCBIfam" id="TIGR01069">
    <property type="entry name" value="mutS2"/>
    <property type="match status" value="1"/>
</dbReference>
<dbReference type="SUPFAM" id="SSF160443">
    <property type="entry name" value="SMR domain-like"/>
    <property type="match status" value="1"/>
</dbReference>
<feature type="coiled-coil region" evidence="8">
    <location>
        <begin position="504"/>
        <end position="570"/>
    </location>
</feature>
<dbReference type="PIRSF" id="PIRSF005814">
    <property type="entry name" value="MutS_YshD"/>
    <property type="match status" value="1"/>
</dbReference>
<dbReference type="GO" id="GO:0006298">
    <property type="term" value="P:mismatch repair"/>
    <property type="evidence" value="ECO:0007669"/>
    <property type="project" value="InterPro"/>
</dbReference>
<dbReference type="GO" id="GO:0004519">
    <property type="term" value="F:endonuclease activity"/>
    <property type="evidence" value="ECO:0007669"/>
    <property type="project" value="UniProtKB-UniRule"/>
</dbReference>
<dbReference type="GO" id="GO:0005524">
    <property type="term" value="F:ATP binding"/>
    <property type="evidence" value="ECO:0007669"/>
    <property type="project" value="UniProtKB-UniRule"/>
</dbReference>
<keyword evidence="1 7" id="KW-0699">rRNA-binding</keyword>
<dbReference type="InterPro" id="IPR007696">
    <property type="entry name" value="DNA_mismatch_repair_MutS_core"/>
</dbReference>
<dbReference type="Gene3D" id="3.30.1370.110">
    <property type="match status" value="1"/>
</dbReference>
<dbReference type="EC" id="3.6.4.-" evidence="7"/>
<keyword evidence="7" id="KW-0540">Nuclease</keyword>
<feature type="coiled-coil region" evidence="8">
    <location>
        <begin position="607"/>
        <end position="670"/>
    </location>
</feature>
<dbReference type="EC" id="3.1.-.-" evidence="7"/>
<keyword evidence="8" id="KW-0175">Coiled coil</keyword>
<dbReference type="Pfam" id="PF00488">
    <property type="entry name" value="MutS_V"/>
    <property type="match status" value="1"/>
</dbReference>
<dbReference type="Pfam" id="PF01713">
    <property type="entry name" value="Smr"/>
    <property type="match status" value="1"/>
</dbReference>
<keyword evidence="2 7" id="KW-0547">Nucleotide-binding</keyword>
<evidence type="ECO:0000256" key="7">
    <source>
        <dbReference type="HAMAP-Rule" id="MF_00092"/>
    </source>
</evidence>
<dbReference type="GO" id="GO:0019843">
    <property type="term" value="F:rRNA binding"/>
    <property type="evidence" value="ECO:0007669"/>
    <property type="project" value="UniProtKB-UniRule"/>
</dbReference>
<dbReference type="GO" id="GO:0072344">
    <property type="term" value="P:rescue of stalled ribosome"/>
    <property type="evidence" value="ECO:0007669"/>
    <property type="project" value="UniProtKB-UniRule"/>
</dbReference>
<evidence type="ECO:0000256" key="2">
    <source>
        <dbReference type="ARBA" id="ARBA00022741"/>
    </source>
</evidence>
<keyword evidence="7" id="KW-0255">Endonuclease</keyword>
<comment type="similarity">
    <text evidence="7">Belongs to the DNA mismatch repair MutS family. MutS2 subfamily.</text>
</comment>
<evidence type="ECO:0000256" key="1">
    <source>
        <dbReference type="ARBA" id="ARBA00022730"/>
    </source>
</evidence>
<comment type="function">
    <text evidence="7">Endonuclease that is involved in the suppression of homologous recombination and thus may have a key role in the control of bacterial genetic diversity.</text>
</comment>
<dbReference type="InterPro" id="IPR005747">
    <property type="entry name" value="MutS2"/>
</dbReference>
<dbReference type="GO" id="GO:0140664">
    <property type="term" value="F:ATP-dependent DNA damage sensor activity"/>
    <property type="evidence" value="ECO:0007669"/>
    <property type="project" value="InterPro"/>
</dbReference>
<dbReference type="GO" id="GO:0043023">
    <property type="term" value="F:ribosomal large subunit binding"/>
    <property type="evidence" value="ECO:0007669"/>
    <property type="project" value="UniProtKB-UniRule"/>
</dbReference>
<dbReference type="GO" id="GO:0045910">
    <property type="term" value="P:negative regulation of DNA recombination"/>
    <property type="evidence" value="ECO:0007669"/>
    <property type="project" value="InterPro"/>
</dbReference>
<feature type="domain" description="Smr" evidence="9">
    <location>
        <begin position="716"/>
        <end position="790"/>
    </location>
</feature>
<keyword evidence="6 7" id="KW-0238">DNA-binding</keyword>
<dbReference type="SMART" id="SM00534">
    <property type="entry name" value="MUTSac"/>
    <property type="match status" value="1"/>
</dbReference>
<comment type="function">
    <text evidence="7">Acts as a ribosome collision sensor, splitting the ribosome into its 2 subunits. Detects stalled/collided 70S ribosomes which it binds and splits by an ATP-hydrolysis driven conformational change. Acts upstream of the ribosome quality control system (RQC), a ribosome-associated complex that mediates the extraction of incompletely synthesized nascent chains from stalled ribosomes and their subsequent degradation. Probably generates substrates for RQC.</text>
</comment>
<evidence type="ECO:0000256" key="4">
    <source>
        <dbReference type="ARBA" id="ARBA00022840"/>
    </source>
</evidence>
<organism evidence="10">
    <name type="scientific">uncultured Atribacterota bacterium</name>
    <dbReference type="NCBI Taxonomy" id="263865"/>
    <lineage>
        <taxon>Bacteria</taxon>
        <taxon>Pseudomonadati</taxon>
        <taxon>Atribacterota</taxon>
        <taxon>environmental samples</taxon>
    </lineage>
</organism>
<dbReference type="PROSITE" id="PS50828">
    <property type="entry name" value="SMR"/>
    <property type="match status" value="1"/>
</dbReference>
<dbReference type="SUPFAM" id="SSF48334">
    <property type="entry name" value="DNA repair protein MutS, domain III"/>
    <property type="match status" value="1"/>
</dbReference>
<dbReference type="InterPro" id="IPR000432">
    <property type="entry name" value="DNA_mismatch_repair_MutS_C"/>
</dbReference>
<dbReference type="InterPro" id="IPR045076">
    <property type="entry name" value="MutS"/>
</dbReference>
<evidence type="ECO:0000313" key="10">
    <source>
        <dbReference type="EMBL" id="ADM94921.1"/>
    </source>
</evidence>
<dbReference type="SMART" id="SM00533">
    <property type="entry name" value="MUTSd"/>
    <property type="match status" value="1"/>
</dbReference>
<dbReference type="InterPro" id="IPR002625">
    <property type="entry name" value="Smr_dom"/>
</dbReference>
<accession>G3BMF6</accession>
<feature type="binding site" evidence="7">
    <location>
        <begin position="334"/>
        <end position="341"/>
    </location>
    <ligand>
        <name>ATP</name>
        <dbReference type="ChEBI" id="CHEBI:30616"/>
    </ligand>
</feature>
<sequence length="790" mass="90363">MYTHVLKKLDYQKIKEFLKEELFTFSGRENLKNLEPSSDFAIVVKWQQETTEMKNILENLHSLPLIPLENDIKEEIKQAQIQDSILTQKSLLYIARMLECFHLTKEFLEKLPTEQYPLIREKGTNLKSFRILEKTIKDSINEELQIVDDASPLLKKIRQKIHSIERKIKEKLENIIKDPQNRLIIQDDIITIRQGRYVIPVKQQEKGKFPGVIHDKSESGVTVFMEPLPVVEFNNELRELYQDEKQEEYRILQKLTALVGQNGEEILYSYQILGELDFINAKAKLSIKMKAVEPQINEQGIIHLYKARHPLLKNKVVPIDIELGEKFEILIITGPNTGGKTVTLKTVGLLTLMAQSGLHIPVEVDSEVAIFKKIFADIGDEQSMEQSLSTFSAHIQNIIHILEEADQYSLVLLDELGAGTDPSEGSALAMAILDLLKSKGAKVLSTTHHDSLKAYAYLTEGVMNAKVEFDEKTLKPTYKISIGLPGKSCAFAVAQRLGLPEMVLDKAEQYLVKEKLDLENLIRKMEKDKDQVAASLQYIKREKGQISQLKKELEEKIGALQEEEKKIKLEAYQEAEKILSLAQTRAKEMIKSLKRKKYDGEAFVQEIKALEDVKEDIKKEATKYTLRQAVNHFEKGDRVFINSLGREGTILEKNEKKKQYTIQVANLRLKIPVSDLKQVPQGDFSNIDRKTNIEEAFPPLTTRGNIEKKAHFKNEIDIREMSASDAEIRLEKYLDDAFLLGVSPVYIIHGRGKGILREKVAHLLKNINYVKSYRYGETFEGGDGVTVVYF</sequence>
<comment type="subunit">
    <text evidence="7">Homodimer. Binds to stalled ribosomes, contacting rRNA.</text>
</comment>
<dbReference type="HAMAP" id="MF_00092">
    <property type="entry name" value="MutS2"/>
    <property type="match status" value="1"/>
</dbReference>
<evidence type="ECO:0000259" key="9">
    <source>
        <dbReference type="PROSITE" id="PS50828"/>
    </source>
</evidence>
<dbReference type="FunFam" id="3.40.50.300:FF:000830">
    <property type="entry name" value="Endonuclease MutS2"/>
    <property type="match status" value="1"/>
</dbReference>
<dbReference type="GO" id="GO:0030983">
    <property type="term" value="F:mismatched DNA binding"/>
    <property type="evidence" value="ECO:0007669"/>
    <property type="project" value="InterPro"/>
</dbReference>
<dbReference type="SMART" id="SM00463">
    <property type="entry name" value="SMR"/>
    <property type="match status" value="1"/>
</dbReference>
<dbReference type="EMBL" id="GU180079">
    <property type="protein sequence ID" value="ADM94921.1"/>
    <property type="molecule type" value="Genomic_DNA"/>
</dbReference>
<proteinExistence type="inferred from homology"/>
<dbReference type="PANTHER" id="PTHR48466">
    <property type="entry name" value="OS10G0509000 PROTEIN-RELATED"/>
    <property type="match status" value="1"/>
</dbReference>
<keyword evidence="3 7" id="KW-0378">Hydrolase</keyword>
<dbReference type="CDD" id="cd03280">
    <property type="entry name" value="ABC_MutS2"/>
    <property type="match status" value="1"/>
</dbReference>
<keyword evidence="4 7" id="KW-0067">ATP-binding</keyword>
<gene>
    <name evidence="7" type="primary">mutS2</name>
    <name evidence="7" type="synonym">rqcU</name>
</gene>
<protein>
    <recommendedName>
        <fullName evidence="7">Endonuclease MutS2</fullName>
        <ecNumber evidence="7">3.1.-.-</ecNumber>
    </recommendedName>
    <alternativeName>
        <fullName evidence="7">Ribosome-associated protein quality control-upstream factor</fullName>
        <shortName evidence="7">RQC-upstream factor</shortName>
        <shortName evidence="7">RqcU</shortName>
        <ecNumber evidence="7">3.6.4.-</ecNumber>
    </alternativeName>
</protein>
<dbReference type="Gene3D" id="3.40.50.300">
    <property type="entry name" value="P-loop containing nucleotide triphosphate hydrolases"/>
    <property type="match status" value="1"/>
</dbReference>
<name>G3BMF6_9BACT</name>
<dbReference type="PROSITE" id="PS00486">
    <property type="entry name" value="DNA_MISMATCH_REPAIR_2"/>
    <property type="match status" value="1"/>
</dbReference>
<dbReference type="InterPro" id="IPR036063">
    <property type="entry name" value="Smr_dom_sf"/>
</dbReference>
<dbReference type="PANTHER" id="PTHR48466:SF2">
    <property type="entry name" value="OS10G0509000 PROTEIN"/>
    <property type="match status" value="1"/>
</dbReference>
<evidence type="ECO:0000256" key="8">
    <source>
        <dbReference type="SAM" id="Coils"/>
    </source>
</evidence>
<dbReference type="GO" id="GO:0016887">
    <property type="term" value="F:ATP hydrolysis activity"/>
    <property type="evidence" value="ECO:0007669"/>
    <property type="project" value="InterPro"/>
</dbReference>